<dbReference type="InterPro" id="IPR012796">
    <property type="entry name" value="Lysidine-tRNA-synth_C"/>
</dbReference>
<keyword evidence="5 8" id="KW-0547">Nucleotide-binding</keyword>
<dbReference type="InterPro" id="IPR014729">
    <property type="entry name" value="Rossmann-like_a/b/a_fold"/>
</dbReference>
<dbReference type="PANTHER" id="PTHR43033">
    <property type="entry name" value="TRNA(ILE)-LYSIDINE SYNTHASE-RELATED"/>
    <property type="match status" value="1"/>
</dbReference>
<gene>
    <name evidence="8" type="primary">tilS</name>
    <name evidence="10" type="ORF">BV912_00745</name>
</gene>
<reference evidence="11" key="1">
    <citation type="submission" date="2017-01" db="EMBL/GenBank/DDBJ databases">
        <authorList>
            <person name="Mah S.A."/>
            <person name="Swanson W.J."/>
            <person name="Moy G.W."/>
            <person name="Vacquier V.D."/>
        </authorList>
    </citation>
    <scope>NUCLEOTIDE SEQUENCE [LARGE SCALE GENOMIC DNA]</scope>
    <source>
        <strain evidence="11">124861</strain>
    </source>
</reference>
<dbReference type="GO" id="GO:0005524">
    <property type="term" value="F:ATP binding"/>
    <property type="evidence" value="ECO:0007669"/>
    <property type="project" value="UniProtKB-UniRule"/>
</dbReference>
<evidence type="ECO:0000256" key="6">
    <source>
        <dbReference type="ARBA" id="ARBA00022840"/>
    </source>
</evidence>
<evidence type="ECO:0000313" key="10">
    <source>
        <dbReference type="EMBL" id="OSI25446.1"/>
    </source>
</evidence>
<keyword evidence="6 8" id="KW-0067">ATP-binding</keyword>
<dbReference type="NCBIfam" id="TIGR02433">
    <property type="entry name" value="lysidine_TilS_C"/>
    <property type="match status" value="1"/>
</dbReference>
<dbReference type="CDD" id="cd01992">
    <property type="entry name" value="TilS_N"/>
    <property type="match status" value="1"/>
</dbReference>
<dbReference type="GO" id="GO:0006400">
    <property type="term" value="P:tRNA modification"/>
    <property type="evidence" value="ECO:0007669"/>
    <property type="project" value="UniProtKB-UniRule"/>
</dbReference>
<dbReference type="SUPFAM" id="SSF56037">
    <property type="entry name" value="PheT/TilS domain"/>
    <property type="match status" value="1"/>
</dbReference>
<comment type="function">
    <text evidence="8">Ligates lysine onto the cytidine present at position 34 of the AUA codon-specific tRNA(Ile) that contains the anticodon CAU, in an ATP-dependent manner. Cytidine is converted to lysidine, thus changing the amino acid specificity of the tRNA from methionine to isoleucine.</text>
</comment>
<protein>
    <recommendedName>
        <fullName evidence="8">tRNA(Ile)-lysidine synthase</fullName>
        <ecNumber evidence="8">6.3.4.19</ecNumber>
    </recommendedName>
    <alternativeName>
        <fullName evidence="8">tRNA(Ile)-2-lysyl-cytidine synthase</fullName>
    </alternativeName>
    <alternativeName>
        <fullName evidence="8">tRNA(Ile)-lysidine synthetase</fullName>
    </alternativeName>
</protein>
<evidence type="ECO:0000256" key="5">
    <source>
        <dbReference type="ARBA" id="ARBA00022741"/>
    </source>
</evidence>
<dbReference type="Pfam" id="PF01171">
    <property type="entry name" value="ATP_bind_3"/>
    <property type="match status" value="1"/>
</dbReference>
<evidence type="ECO:0000256" key="8">
    <source>
        <dbReference type="HAMAP-Rule" id="MF_01161"/>
    </source>
</evidence>
<proteinExistence type="inferred from homology"/>
<accession>A0A1X3DLK6</accession>
<dbReference type="InterPro" id="IPR012795">
    <property type="entry name" value="tRNA_Ile_lys_synt_N"/>
</dbReference>
<dbReference type="EMBL" id="MTAB01000001">
    <property type="protein sequence ID" value="OSI25446.1"/>
    <property type="molecule type" value="Genomic_DNA"/>
</dbReference>
<dbReference type="HAMAP" id="MF_01161">
    <property type="entry name" value="tRNA_Ile_lys_synt"/>
    <property type="match status" value="1"/>
</dbReference>
<comment type="catalytic activity">
    <reaction evidence="7 8">
        <text>cytidine(34) in tRNA(Ile2) + L-lysine + ATP = lysidine(34) in tRNA(Ile2) + AMP + diphosphate + H(+)</text>
        <dbReference type="Rhea" id="RHEA:43744"/>
        <dbReference type="Rhea" id="RHEA-COMP:10625"/>
        <dbReference type="Rhea" id="RHEA-COMP:10670"/>
        <dbReference type="ChEBI" id="CHEBI:15378"/>
        <dbReference type="ChEBI" id="CHEBI:30616"/>
        <dbReference type="ChEBI" id="CHEBI:32551"/>
        <dbReference type="ChEBI" id="CHEBI:33019"/>
        <dbReference type="ChEBI" id="CHEBI:82748"/>
        <dbReference type="ChEBI" id="CHEBI:83665"/>
        <dbReference type="ChEBI" id="CHEBI:456215"/>
        <dbReference type="EC" id="6.3.4.19"/>
    </reaction>
</comment>
<comment type="subcellular location">
    <subcellularLocation>
        <location evidence="1 8">Cytoplasm</location>
    </subcellularLocation>
</comment>
<evidence type="ECO:0000256" key="7">
    <source>
        <dbReference type="ARBA" id="ARBA00048539"/>
    </source>
</evidence>
<name>A0A1X3DLK6_9NEIS</name>
<dbReference type="AlphaFoldDB" id="A0A1X3DLK6"/>
<organism evidence="10 11">
    <name type="scientific">Neisseria dumasiana</name>
    <dbReference type="NCBI Taxonomy" id="1931275"/>
    <lineage>
        <taxon>Bacteria</taxon>
        <taxon>Pseudomonadati</taxon>
        <taxon>Pseudomonadota</taxon>
        <taxon>Betaproteobacteria</taxon>
        <taxon>Neisseriales</taxon>
        <taxon>Neisseriaceae</taxon>
        <taxon>Neisseria</taxon>
    </lineage>
</organism>
<feature type="domain" description="Lysidine-tRNA(Ile) synthetase C-terminal" evidence="9">
    <location>
        <begin position="342"/>
        <end position="413"/>
    </location>
</feature>
<keyword evidence="3 8" id="KW-0436">Ligase</keyword>
<dbReference type="SMART" id="SM00977">
    <property type="entry name" value="TilS_C"/>
    <property type="match status" value="1"/>
</dbReference>
<evidence type="ECO:0000256" key="4">
    <source>
        <dbReference type="ARBA" id="ARBA00022694"/>
    </source>
</evidence>
<dbReference type="GO" id="GO:0032267">
    <property type="term" value="F:tRNA(Ile)-lysidine synthase activity"/>
    <property type="evidence" value="ECO:0007669"/>
    <property type="project" value="UniProtKB-EC"/>
</dbReference>
<dbReference type="GO" id="GO:0005737">
    <property type="term" value="C:cytoplasm"/>
    <property type="evidence" value="ECO:0007669"/>
    <property type="project" value="UniProtKB-SubCell"/>
</dbReference>
<evidence type="ECO:0000256" key="3">
    <source>
        <dbReference type="ARBA" id="ARBA00022598"/>
    </source>
</evidence>
<dbReference type="SUPFAM" id="SSF52402">
    <property type="entry name" value="Adenine nucleotide alpha hydrolases-like"/>
    <property type="match status" value="1"/>
</dbReference>
<dbReference type="Gene3D" id="3.40.50.620">
    <property type="entry name" value="HUPs"/>
    <property type="match status" value="1"/>
</dbReference>
<dbReference type="STRING" id="1931275.BV914_10675"/>
<evidence type="ECO:0000259" key="9">
    <source>
        <dbReference type="SMART" id="SM00977"/>
    </source>
</evidence>
<comment type="caution">
    <text evidence="10">The sequence shown here is derived from an EMBL/GenBank/DDBJ whole genome shotgun (WGS) entry which is preliminary data.</text>
</comment>
<comment type="similarity">
    <text evidence="8">Belongs to the tRNA(Ile)-lysidine synthase family.</text>
</comment>
<evidence type="ECO:0000313" key="11">
    <source>
        <dbReference type="Proteomes" id="UP000193303"/>
    </source>
</evidence>
<dbReference type="EC" id="6.3.4.19" evidence="8"/>
<dbReference type="PANTHER" id="PTHR43033:SF1">
    <property type="entry name" value="TRNA(ILE)-LYSIDINE SYNTHASE-RELATED"/>
    <property type="match status" value="1"/>
</dbReference>
<dbReference type="InterPro" id="IPR012094">
    <property type="entry name" value="tRNA_Ile_lys_synt"/>
</dbReference>
<dbReference type="NCBIfam" id="TIGR02432">
    <property type="entry name" value="lysidine_TilS_N"/>
    <property type="match status" value="1"/>
</dbReference>
<dbReference type="Proteomes" id="UP000193303">
    <property type="component" value="Unassembled WGS sequence"/>
</dbReference>
<evidence type="ECO:0000256" key="2">
    <source>
        <dbReference type="ARBA" id="ARBA00022490"/>
    </source>
</evidence>
<comment type="domain">
    <text evidence="8">The N-terminal region contains the highly conserved SGGXDS motif, predicted to be a P-loop motif involved in ATP binding.</text>
</comment>
<feature type="binding site" evidence="8">
    <location>
        <begin position="7"/>
        <end position="12"/>
    </location>
    <ligand>
        <name>ATP</name>
        <dbReference type="ChEBI" id="CHEBI:30616"/>
    </ligand>
</feature>
<keyword evidence="4 8" id="KW-0819">tRNA processing</keyword>
<sequence>MIEVALSGGVDSVVLLHALNALREQRGIVLKAVHVHHGLNEQADEWADFCRTYCISLGVPLRVEHVTVKPNSRLGIEGEARKQRYRVFSDGLNKVVALAHHQNDQVETFMLAALRGGGLRALSAMPALRALSADVYIWRPFLAIPRAALEQYALENGLDHIEDGSNEDSAFLRNWLRNEALPMWRQRIPNIDRHIISSIQSLQNELAVLNEIVEQDYAAVCENGLFDIERWKLLSKPRRFQQLLHHAKLNNLGIPRSESVENFSRILEAAENPVGEWSLPKGKMYAYRQRLFACPNGWEQTFPWLRNEESDKGRLKDILLKNGFTLDSRLFGICEEMLEESCVIRAANTDDVIELAVGRKNVWKILQEYKVPPFVRRYWPIVTDSQNRCIAIANILVSVHYGCRNGSMVVFSKFNQFVLEPKQR</sequence>
<dbReference type="InterPro" id="IPR011063">
    <property type="entry name" value="TilS/TtcA_N"/>
</dbReference>
<dbReference type="Pfam" id="PF11734">
    <property type="entry name" value="TilS_C"/>
    <property type="match status" value="1"/>
</dbReference>
<evidence type="ECO:0000256" key="1">
    <source>
        <dbReference type="ARBA" id="ARBA00004496"/>
    </source>
</evidence>
<keyword evidence="2 8" id="KW-0963">Cytoplasm</keyword>